<keyword evidence="3" id="KW-0547">Nucleotide-binding</keyword>
<name>A0ABV9ZTN6_9ACTN</name>
<comment type="similarity">
    <text evidence="1">Belongs to the ABC transporter superfamily.</text>
</comment>
<evidence type="ECO:0000256" key="5">
    <source>
        <dbReference type="SAM" id="MobiDB-lite"/>
    </source>
</evidence>
<keyword evidence="8" id="KW-1185">Reference proteome</keyword>
<reference evidence="8" key="1">
    <citation type="journal article" date="2019" name="Int. J. Syst. Evol. Microbiol.">
        <title>The Global Catalogue of Microorganisms (GCM) 10K type strain sequencing project: providing services to taxonomists for standard genome sequencing and annotation.</title>
        <authorList>
            <consortium name="The Broad Institute Genomics Platform"/>
            <consortium name="The Broad Institute Genome Sequencing Center for Infectious Disease"/>
            <person name="Wu L."/>
            <person name="Ma J."/>
        </authorList>
    </citation>
    <scope>NUCLEOTIDE SEQUENCE [LARGE SCALE GENOMIC DNA]</scope>
    <source>
        <strain evidence="8">CGMCC 4.1641</strain>
    </source>
</reference>
<dbReference type="EMBL" id="JBHSKJ010000004">
    <property type="protein sequence ID" value="MFC5144783.1"/>
    <property type="molecule type" value="Genomic_DNA"/>
</dbReference>
<dbReference type="InterPro" id="IPR003439">
    <property type="entry name" value="ABC_transporter-like_ATP-bd"/>
</dbReference>
<evidence type="ECO:0000313" key="7">
    <source>
        <dbReference type="EMBL" id="MFC5144783.1"/>
    </source>
</evidence>
<evidence type="ECO:0000256" key="1">
    <source>
        <dbReference type="ARBA" id="ARBA00005417"/>
    </source>
</evidence>
<dbReference type="PANTHER" id="PTHR43335:SF4">
    <property type="entry name" value="ABC TRANSPORTER, ATP-BINDING PROTEIN"/>
    <property type="match status" value="1"/>
</dbReference>
<evidence type="ECO:0000256" key="4">
    <source>
        <dbReference type="ARBA" id="ARBA00022840"/>
    </source>
</evidence>
<protein>
    <submittedName>
        <fullName evidence="7">ABC transporter ATP-binding protein</fullName>
    </submittedName>
</protein>
<dbReference type="InterPro" id="IPR017871">
    <property type="entry name" value="ABC_transporter-like_CS"/>
</dbReference>
<keyword evidence="4 7" id="KW-0067">ATP-binding</keyword>
<dbReference type="SMART" id="SM00382">
    <property type="entry name" value="AAA"/>
    <property type="match status" value="1"/>
</dbReference>
<dbReference type="Proteomes" id="UP001596222">
    <property type="component" value="Unassembled WGS sequence"/>
</dbReference>
<evidence type="ECO:0000313" key="8">
    <source>
        <dbReference type="Proteomes" id="UP001596222"/>
    </source>
</evidence>
<dbReference type="InterPro" id="IPR027417">
    <property type="entry name" value="P-loop_NTPase"/>
</dbReference>
<comment type="caution">
    <text evidence="7">The sequence shown here is derived from an EMBL/GenBank/DDBJ whole genome shotgun (WGS) entry which is preliminary data.</text>
</comment>
<feature type="domain" description="ABC transporter" evidence="6">
    <location>
        <begin position="2"/>
        <end position="214"/>
    </location>
</feature>
<dbReference type="PROSITE" id="PS00211">
    <property type="entry name" value="ABC_TRANSPORTER_1"/>
    <property type="match status" value="1"/>
</dbReference>
<accession>A0ABV9ZTN6</accession>
<dbReference type="GO" id="GO:0005524">
    <property type="term" value="F:ATP binding"/>
    <property type="evidence" value="ECO:0007669"/>
    <property type="project" value="UniProtKB-KW"/>
</dbReference>
<gene>
    <name evidence="7" type="ORF">ACFPP6_08865</name>
</gene>
<evidence type="ECO:0000256" key="2">
    <source>
        <dbReference type="ARBA" id="ARBA00022448"/>
    </source>
</evidence>
<feature type="region of interest" description="Disordered" evidence="5">
    <location>
        <begin position="282"/>
        <end position="301"/>
    </location>
</feature>
<proteinExistence type="inferred from homology"/>
<dbReference type="InterPro" id="IPR003593">
    <property type="entry name" value="AAA+_ATPase"/>
</dbReference>
<dbReference type="PANTHER" id="PTHR43335">
    <property type="entry name" value="ABC TRANSPORTER, ATP-BINDING PROTEIN"/>
    <property type="match status" value="1"/>
</dbReference>
<sequence length="301" mass="32032">MVAVDGLSFTVESGSVVGFLGPNGAGKTTTLRMLLGLVTPTSGTALIRGRPYRRLTRPGRLIGASLDTGAAHPRRTARNHLRMLGRPLRTPDARIHELLCTVGIEQAADRQVGGFSLGMRQRLALATALLGDPEILVVDEPANGLDPEGIHWLRGLLRELAGNGRTVLVSSHLLSEMQQTVDRVVVIDHGRLVTQGTIAELGALGRREVSVQSPQSVRLGELLRAAGEHVLVTGPDTLRLPGGRAQVVGDLAAYHGIPLYELHTATPTLEEIFFSLTGARAANGTAEGSGHRRKTHRRGGS</sequence>
<dbReference type="SUPFAM" id="SSF52540">
    <property type="entry name" value="P-loop containing nucleoside triphosphate hydrolases"/>
    <property type="match status" value="1"/>
</dbReference>
<dbReference type="Gene3D" id="3.40.50.300">
    <property type="entry name" value="P-loop containing nucleotide triphosphate hydrolases"/>
    <property type="match status" value="1"/>
</dbReference>
<organism evidence="7 8">
    <name type="scientific">Streptomyces aureoversilis</name>
    <dbReference type="NCBI Taxonomy" id="67277"/>
    <lineage>
        <taxon>Bacteria</taxon>
        <taxon>Bacillati</taxon>
        <taxon>Actinomycetota</taxon>
        <taxon>Actinomycetes</taxon>
        <taxon>Kitasatosporales</taxon>
        <taxon>Streptomycetaceae</taxon>
        <taxon>Streptomyces</taxon>
    </lineage>
</organism>
<dbReference type="Pfam" id="PF00005">
    <property type="entry name" value="ABC_tran"/>
    <property type="match status" value="1"/>
</dbReference>
<dbReference type="PROSITE" id="PS50893">
    <property type="entry name" value="ABC_TRANSPORTER_2"/>
    <property type="match status" value="1"/>
</dbReference>
<keyword evidence="2" id="KW-0813">Transport</keyword>
<feature type="compositionally biased region" description="Basic residues" evidence="5">
    <location>
        <begin position="291"/>
        <end position="301"/>
    </location>
</feature>
<dbReference type="RefSeq" id="WP_382039234.1">
    <property type="nucleotide sequence ID" value="NZ_JBHSKJ010000004.1"/>
</dbReference>
<evidence type="ECO:0000259" key="6">
    <source>
        <dbReference type="PROSITE" id="PS50893"/>
    </source>
</evidence>
<evidence type="ECO:0000256" key="3">
    <source>
        <dbReference type="ARBA" id="ARBA00022741"/>
    </source>
</evidence>